<evidence type="ECO:0000313" key="4">
    <source>
        <dbReference type="Proteomes" id="UP000316726"/>
    </source>
</evidence>
<dbReference type="Pfam" id="PF00293">
    <property type="entry name" value="NUDIX"/>
    <property type="match status" value="1"/>
</dbReference>
<feature type="domain" description="Nudix hydrolase" evidence="2">
    <location>
        <begin position="107"/>
        <end position="250"/>
    </location>
</feature>
<gene>
    <name evidence="3" type="ORF">A3770_04p34910</name>
</gene>
<evidence type="ECO:0000313" key="3">
    <source>
        <dbReference type="EMBL" id="QDZ20973.1"/>
    </source>
</evidence>
<proteinExistence type="predicted"/>
<dbReference type="PROSITE" id="PS00893">
    <property type="entry name" value="NUDIX_BOX"/>
    <property type="match status" value="1"/>
</dbReference>
<evidence type="ECO:0000256" key="1">
    <source>
        <dbReference type="ARBA" id="ARBA00022801"/>
    </source>
</evidence>
<dbReference type="PROSITE" id="PS51462">
    <property type="entry name" value="NUDIX"/>
    <property type="match status" value="1"/>
</dbReference>
<name>A0A5B8MKJ2_9CHLO</name>
<organism evidence="3 4">
    <name type="scientific">Chloropicon primus</name>
    <dbReference type="NCBI Taxonomy" id="1764295"/>
    <lineage>
        <taxon>Eukaryota</taxon>
        <taxon>Viridiplantae</taxon>
        <taxon>Chlorophyta</taxon>
        <taxon>Chloropicophyceae</taxon>
        <taxon>Chloropicales</taxon>
        <taxon>Chloropicaceae</taxon>
        <taxon>Chloropicon</taxon>
    </lineage>
</organism>
<dbReference type="PANTHER" id="PTHR43222:SF2">
    <property type="entry name" value="NUDIX HYDROLASE 23, CHLOROPLASTIC"/>
    <property type="match status" value="1"/>
</dbReference>
<keyword evidence="4" id="KW-1185">Reference proteome</keyword>
<dbReference type="InterPro" id="IPR000086">
    <property type="entry name" value="NUDIX_hydrolase_dom"/>
</dbReference>
<dbReference type="InterPro" id="IPR015797">
    <property type="entry name" value="NUDIX_hydrolase-like_dom_sf"/>
</dbReference>
<accession>A0A5B8MKJ2</accession>
<dbReference type="GO" id="GO:0016787">
    <property type="term" value="F:hydrolase activity"/>
    <property type="evidence" value="ECO:0007669"/>
    <property type="project" value="UniProtKB-KW"/>
</dbReference>
<dbReference type="Gene3D" id="2.20.70.10">
    <property type="match status" value="1"/>
</dbReference>
<dbReference type="InterPro" id="IPR020084">
    <property type="entry name" value="NUDIX_hydrolase_CS"/>
</dbReference>
<dbReference type="AlphaFoldDB" id="A0A5B8MKJ2"/>
<dbReference type="OrthoDB" id="447842at2759"/>
<dbReference type="InterPro" id="IPR029401">
    <property type="entry name" value="Nudix_N"/>
</dbReference>
<sequence>MGVGRGWGASVVRRSVNNNSNRRGWTGNVGRRIPRVDTTTRGTRLLGHNDHNHQWGLGGTCRVVSGAASAAEMYCDACGTRTVMRVPDGDNRERRVCPSCHKIHYINPKVVVGCLVECCRGEGDGLKRQVLLCRRGIDPCKGLWTLPAGFQECGESTSEGAARETREEANAEVRVLAPYAHLDIPLISQTYVIFRAQFKQALDSGGAPMDCESLHSPGEETLETQLFDLDSIPFEKLAFSSVKIVLQSYLEDIKRDRYSFHHGTIVKQPGVAADSPQFSLTNYMCLPTEHKL</sequence>
<reference evidence="3 4" key="1">
    <citation type="submission" date="2018-07" db="EMBL/GenBank/DDBJ databases">
        <title>The complete nuclear genome of the prasinophyte Chloropicon primus (CCMP1205).</title>
        <authorList>
            <person name="Pombert J.-F."/>
            <person name="Otis C."/>
            <person name="Turmel M."/>
            <person name="Lemieux C."/>
        </authorList>
    </citation>
    <scope>NUCLEOTIDE SEQUENCE [LARGE SCALE GENOMIC DNA]</scope>
    <source>
        <strain evidence="3 4">CCMP1205</strain>
    </source>
</reference>
<dbReference type="CDD" id="cd04511">
    <property type="entry name" value="NUDIX_Hydrolase"/>
    <property type="match status" value="1"/>
</dbReference>
<dbReference type="Proteomes" id="UP000316726">
    <property type="component" value="Chromosome 4"/>
</dbReference>
<dbReference type="Gene3D" id="3.90.79.10">
    <property type="entry name" value="Nucleoside Triphosphate Pyrophosphohydrolase"/>
    <property type="match status" value="1"/>
</dbReference>
<dbReference type="STRING" id="1764295.A0A5B8MKJ2"/>
<evidence type="ECO:0000259" key="2">
    <source>
        <dbReference type="PROSITE" id="PS51462"/>
    </source>
</evidence>
<dbReference type="Pfam" id="PF14803">
    <property type="entry name" value="Zn_ribbon_Nudix"/>
    <property type="match status" value="1"/>
</dbReference>
<dbReference type="PANTHER" id="PTHR43222">
    <property type="entry name" value="NUDIX HYDROLASE 23"/>
    <property type="match status" value="1"/>
</dbReference>
<keyword evidence="1 3" id="KW-0378">Hydrolase</keyword>
<dbReference type="EMBL" id="CP031037">
    <property type="protein sequence ID" value="QDZ20973.1"/>
    <property type="molecule type" value="Genomic_DNA"/>
</dbReference>
<dbReference type="SUPFAM" id="SSF55811">
    <property type="entry name" value="Nudix"/>
    <property type="match status" value="1"/>
</dbReference>
<protein>
    <submittedName>
        <fullName evidence="3">MutT/NUDIX hydrolase</fullName>
    </submittedName>
</protein>